<sequence length="74" mass="7873">MRWRGPASGTAGPRHRTVRVAAADGTLQERRVEVGVSNRVQAQVLSGLEEGDRVVSGAALRTDAPAAARRTPRL</sequence>
<dbReference type="Pfam" id="PF25967">
    <property type="entry name" value="RND-MFP_C"/>
    <property type="match status" value="1"/>
</dbReference>
<dbReference type="EMBL" id="WTVP01000111">
    <property type="protein sequence ID" value="NMG17755.1"/>
    <property type="molecule type" value="Genomic_DNA"/>
</dbReference>
<evidence type="ECO:0000259" key="1">
    <source>
        <dbReference type="Pfam" id="PF25967"/>
    </source>
</evidence>
<protein>
    <submittedName>
        <fullName evidence="2">RND transporter MFP subunit</fullName>
    </submittedName>
</protein>
<gene>
    <name evidence="2" type="ORF">GPA24_19925</name>
</gene>
<comment type="caution">
    <text evidence="2">The sequence shown here is derived from an EMBL/GenBank/DDBJ whole genome shotgun (WGS) entry which is preliminary data.</text>
</comment>
<reference evidence="2 3" key="1">
    <citation type="submission" date="2019-12" db="EMBL/GenBank/DDBJ databases">
        <title>Comparative genomics gives insights into the taxonomy of the Azoarcus-Aromatoleum group and reveals separate origins of nif in the plant-associated Azoarcus and non-plant-associated Aromatoleum sub-groups.</title>
        <authorList>
            <person name="Lafos M."/>
            <person name="Maluk M."/>
            <person name="Batista M."/>
            <person name="Junghare M."/>
            <person name="Carmona M."/>
            <person name="Faoro H."/>
            <person name="Cruz L.M."/>
            <person name="Battistoni F."/>
            <person name="De Souza E."/>
            <person name="Pedrosa F."/>
            <person name="Chen W.-M."/>
            <person name="Poole P.S."/>
            <person name="Dixon R.A."/>
            <person name="James E.K."/>
        </authorList>
    </citation>
    <scope>NUCLEOTIDE SEQUENCE [LARGE SCALE GENOMIC DNA]</scope>
    <source>
        <strain evidence="2 3">PbN1</strain>
    </source>
</reference>
<dbReference type="Proteomes" id="UP000633943">
    <property type="component" value="Unassembled WGS sequence"/>
</dbReference>
<name>A0ABX1P0B4_9RHOO</name>
<accession>A0ABX1P0B4</accession>
<evidence type="ECO:0000313" key="2">
    <source>
        <dbReference type="EMBL" id="NMG17755.1"/>
    </source>
</evidence>
<evidence type="ECO:0000313" key="3">
    <source>
        <dbReference type="Proteomes" id="UP000633943"/>
    </source>
</evidence>
<dbReference type="InterPro" id="IPR058627">
    <property type="entry name" value="MdtA-like_C"/>
</dbReference>
<proteinExistence type="predicted"/>
<feature type="domain" description="Multidrug resistance protein MdtA-like C-terminal permuted SH3" evidence="1">
    <location>
        <begin position="15"/>
        <end position="55"/>
    </location>
</feature>
<organism evidence="2 3">
    <name type="scientific">Aromatoleum bremense</name>
    <dbReference type="NCBI Taxonomy" id="76115"/>
    <lineage>
        <taxon>Bacteria</taxon>
        <taxon>Pseudomonadati</taxon>
        <taxon>Pseudomonadota</taxon>
        <taxon>Betaproteobacteria</taxon>
        <taxon>Rhodocyclales</taxon>
        <taxon>Rhodocyclaceae</taxon>
        <taxon>Aromatoleum</taxon>
    </lineage>
</organism>
<dbReference type="Gene3D" id="2.40.420.20">
    <property type="match status" value="1"/>
</dbReference>
<keyword evidence="3" id="KW-1185">Reference proteome</keyword>